<protein>
    <submittedName>
        <fullName evidence="2">Uncharacterized protein</fullName>
    </submittedName>
</protein>
<name>A0ABS9ZZG3_9SPHI</name>
<evidence type="ECO:0000256" key="1">
    <source>
        <dbReference type="SAM" id="MobiDB-lite"/>
    </source>
</evidence>
<sequence>MDEQKKDPHYEPGSVQRQTQRNEQYDSEQTNADEQKEFGIIPESQVKGSDADKDREEEDIEDDDNNNIGPDLEEIDDEKVIPSLPRERKSWNFINFGLDDLFGGLLPA</sequence>
<gene>
    <name evidence="2" type="ORF">MMF97_13395</name>
</gene>
<dbReference type="EMBL" id="JALGBH010000002">
    <property type="protein sequence ID" value="MCJ0743711.1"/>
    <property type="molecule type" value="Genomic_DNA"/>
</dbReference>
<dbReference type="Proteomes" id="UP001165460">
    <property type="component" value="Unassembled WGS sequence"/>
</dbReference>
<feature type="compositionally biased region" description="Acidic residues" evidence="1">
    <location>
        <begin position="55"/>
        <end position="77"/>
    </location>
</feature>
<comment type="caution">
    <text evidence="2">The sequence shown here is derived from an EMBL/GenBank/DDBJ whole genome shotgun (WGS) entry which is preliminary data.</text>
</comment>
<reference evidence="2" key="1">
    <citation type="submission" date="2022-03" db="EMBL/GenBank/DDBJ databases">
        <authorList>
            <person name="Woo C.Y."/>
        </authorList>
    </citation>
    <scope>NUCLEOTIDE SEQUENCE</scope>
    <source>
        <strain evidence="2">CYS-01</strain>
    </source>
</reference>
<proteinExistence type="predicted"/>
<evidence type="ECO:0000313" key="2">
    <source>
        <dbReference type="EMBL" id="MCJ0743711.1"/>
    </source>
</evidence>
<feature type="compositionally biased region" description="Basic and acidic residues" evidence="1">
    <location>
        <begin position="1"/>
        <end position="10"/>
    </location>
</feature>
<accession>A0ABS9ZZG3</accession>
<feature type="region of interest" description="Disordered" evidence="1">
    <location>
        <begin position="1"/>
        <end position="81"/>
    </location>
</feature>
<organism evidence="2 3">
    <name type="scientific">Pedobacter montanisoli</name>
    <dbReference type="NCBI Taxonomy" id="2923277"/>
    <lineage>
        <taxon>Bacteria</taxon>
        <taxon>Pseudomonadati</taxon>
        <taxon>Bacteroidota</taxon>
        <taxon>Sphingobacteriia</taxon>
        <taxon>Sphingobacteriales</taxon>
        <taxon>Sphingobacteriaceae</taxon>
        <taxon>Pedobacter</taxon>
    </lineage>
</organism>
<evidence type="ECO:0000313" key="3">
    <source>
        <dbReference type="Proteomes" id="UP001165460"/>
    </source>
</evidence>
<dbReference type="RefSeq" id="WP_243362994.1">
    <property type="nucleotide sequence ID" value="NZ_JALGBH010000002.1"/>
</dbReference>
<feature type="compositionally biased region" description="Polar residues" evidence="1">
    <location>
        <begin position="15"/>
        <end position="32"/>
    </location>
</feature>
<keyword evidence="3" id="KW-1185">Reference proteome</keyword>